<dbReference type="InterPro" id="IPR050482">
    <property type="entry name" value="Sensor_HK_TwoCompSys"/>
</dbReference>
<name>A0A1I4Z2Q7_9ACTN</name>
<keyword evidence="7" id="KW-0067">ATP-binding</keyword>
<dbReference type="Gene3D" id="1.20.5.1930">
    <property type="match status" value="1"/>
</dbReference>
<dbReference type="GO" id="GO:0046983">
    <property type="term" value="F:protein dimerization activity"/>
    <property type="evidence" value="ECO:0007669"/>
    <property type="project" value="InterPro"/>
</dbReference>
<dbReference type="InterPro" id="IPR003594">
    <property type="entry name" value="HATPase_dom"/>
</dbReference>
<dbReference type="InterPro" id="IPR029016">
    <property type="entry name" value="GAF-like_dom_sf"/>
</dbReference>
<dbReference type="SMART" id="SM00387">
    <property type="entry name" value="HATPase_c"/>
    <property type="match status" value="1"/>
</dbReference>
<dbReference type="InterPro" id="IPR005467">
    <property type="entry name" value="His_kinase_dom"/>
</dbReference>
<keyword evidence="6 10" id="KW-0418">Kinase</keyword>
<organism evidence="10 11">
    <name type="scientific">Actinomadura madurae</name>
    <dbReference type="NCBI Taxonomy" id="1993"/>
    <lineage>
        <taxon>Bacteria</taxon>
        <taxon>Bacillati</taxon>
        <taxon>Actinomycetota</taxon>
        <taxon>Actinomycetes</taxon>
        <taxon>Streptosporangiales</taxon>
        <taxon>Thermomonosporaceae</taxon>
        <taxon>Actinomadura</taxon>
    </lineage>
</organism>
<sequence>MTAPLELLAGRGGDLLVRIAGVACSGRDLPGMAERLAELVVRSAGALTFCDVYVLDDDERVLEWPGPPVPLGEGDVGRAAAHGRVRAHPDGRGAAIPVHDEGAVIAVVDVRSAGPCPPDDLALATALAGLFAPVLSSCRRLRTAREREHAAERFAERAVEAQEAEWSRLSREIHDGVAQRLASLGFHLSAAERAIPEHHPEGLAQIMMARRLCELAAAETRAAIGGLRPPVLDDLGLSAALATLAREAGDGPGAPSGPLDVTVTVEGELEDELPDHVQTALYRIAQEAVGNSLRHADATCVDLLLEHSRDRVRLKVTDDGAGFSIRDVLAQGGRGRRPDSYGLRGMRERAELLGGRFTVTSRPGVGTTVEAVVPIPGRRRVTPGPAPGR</sequence>
<evidence type="ECO:0000313" key="10">
    <source>
        <dbReference type="EMBL" id="SFN44556.1"/>
    </source>
</evidence>
<evidence type="ECO:0000256" key="3">
    <source>
        <dbReference type="ARBA" id="ARBA00022553"/>
    </source>
</evidence>
<dbReference type="Pfam" id="PF07730">
    <property type="entry name" value="HisKA_3"/>
    <property type="match status" value="1"/>
</dbReference>
<evidence type="ECO:0000259" key="9">
    <source>
        <dbReference type="PROSITE" id="PS50109"/>
    </source>
</evidence>
<dbReference type="GO" id="GO:0000155">
    <property type="term" value="F:phosphorelay sensor kinase activity"/>
    <property type="evidence" value="ECO:0007669"/>
    <property type="project" value="InterPro"/>
</dbReference>
<dbReference type="Pfam" id="PF02518">
    <property type="entry name" value="HATPase_c"/>
    <property type="match status" value="1"/>
</dbReference>
<keyword evidence="4" id="KW-0808">Transferase</keyword>
<protein>
    <recommendedName>
        <fullName evidence="2">histidine kinase</fullName>
        <ecNumber evidence="2">2.7.13.3</ecNumber>
    </recommendedName>
</protein>
<dbReference type="InParanoid" id="A0A1I4Z2Q7"/>
<dbReference type="eggNOG" id="COG4585">
    <property type="taxonomic scope" value="Bacteria"/>
</dbReference>
<dbReference type="PANTHER" id="PTHR24421">
    <property type="entry name" value="NITRATE/NITRITE SENSOR PROTEIN NARX-RELATED"/>
    <property type="match status" value="1"/>
</dbReference>
<keyword evidence="5" id="KW-0547">Nucleotide-binding</keyword>
<evidence type="ECO:0000256" key="2">
    <source>
        <dbReference type="ARBA" id="ARBA00012438"/>
    </source>
</evidence>
<dbReference type="Gene3D" id="3.30.450.40">
    <property type="match status" value="1"/>
</dbReference>
<dbReference type="Gene3D" id="3.30.565.10">
    <property type="entry name" value="Histidine kinase-like ATPase, C-terminal domain"/>
    <property type="match status" value="1"/>
</dbReference>
<evidence type="ECO:0000256" key="6">
    <source>
        <dbReference type="ARBA" id="ARBA00022777"/>
    </source>
</evidence>
<evidence type="ECO:0000256" key="1">
    <source>
        <dbReference type="ARBA" id="ARBA00000085"/>
    </source>
</evidence>
<dbReference type="RefSeq" id="WP_021594399.1">
    <property type="nucleotide sequence ID" value="NZ_CP083237.1"/>
</dbReference>
<dbReference type="PANTHER" id="PTHR24421:SF10">
    <property type="entry name" value="NITRATE_NITRITE SENSOR PROTEIN NARQ"/>
    <property type="match status" value="1"/>
</dbReference>
<dbReference type="GeneID" id="99650194"/>
<dbReference type="Proteomes" id="UP000183413">
    <property type="component" value="Unassembled WGS sequence"/>
</dbReference>
<dbReference type="GO" id="GO:0016020">
    <property type="term" value="C:membrane"/>
    <property type="evidence" value="ECO:0007669"/>
    <property type="project" value="InterPro"/>
</dbReference>
<dbReference type="GO" id="GO:0005524">
    <property type="term" value="F:ATP binding"/>
    <property type="evidence" value="ECO:0007669"/>
    <property type="project" value="UniProtKB-KW"/>
</dbReference>
<feature type="domain" description="Histidine kinase" evidence="9">
    <location>
        <begin position="281"/>
        <end position="377"/>
    </location>
</feature>
<dbReference type="PROSITE" id="PS50109">
    <property type="entry name" value="HIS_KIN"/>
    <property type="match status" value="1"/>
</dbReference>
<dbReference type="InterPro" id="IPR036890">
    <property type="entry name" value="HATPase_C_sf"/>
</dbReference>
<dbReference type="SUPFAM" id="SSF55781">
    <property type="entry name" value="GAF domain-like"/>
    <property type="match status" value="1"/>
</dbReference>
<evidence type="ECO:0000313" key="11">
    <source>
        <dbReference type="Proteomes" id="UP000183413"/>
    </source>
</evidence>
<dbReference type="SUPFAM" id="SSF55874">
    <property type="entry name" value="ATPase domain of HSP90 chaperone/DNA topoisomerase II/histidine kinase"/>
    <property type="match status" value="1"/>
</dbReference>
<dbReference type="STRING" id="1993.SAMN04489713_10228"/>
<keyword evidence="3" id="KW-0597">Phosphoprotein</keyword>
<dbReference type="EC" id="2.7.13.3" evidence="2"/>
<comment type="catalytic activity">
    <reaction evidence="1">
        <text>ATP + protein L-histidine = ADP + protein N-phospho-L-histidine.</text>
        <dbReference type="EC" id="2.7.13.3"/>
    </reaction>
</comment>
<reference evidence="10 11" key="1">
    <citation type="submission" date="2016-10" db="EMBL/GenBank/DDBJ databases">
        <authorList>
            <person name="de Groot N.N."/>
        </authorList>
    </citation>
    <scope>NUCLEOTIDE SEQUENCE [LARGE SCALE GENOMIC DNA]</scope>
    <source>
        <strain evidence="10 11">DSM 43067</strain>
    </source>
</reference>
<evidence type="ECO:0000256" key="8">
    <source>
        <dbReference type="ARBA" id="ARBA00023012"/>
    </source>
</evidence>
<dbReference type="AlphaFoldDB" id="A0A1I4Z2Q7"/>
<proteinExistence type="predicted"/>
<dbReference type="InterPro" id="IPR011712">
    <property type="entry name" value="Sig_transdc_His_kin_sub3_dim/P"/>
</dbReference>
<gene>
    <name evidence="10" type="ORF">SAMN04489713_10228</name>
</gene>
<keyword evidence="11" id="KW-1185">Reference proteome</keyword>
<dbReference type="CDD" id="cd16917">
    <property type="entry name" value="HATPase_UhpB-NarQ-NarX-like"/>
    <property type="match status" value="1"/>
</dbReference>
<evidence type="ECO:0000256" key="7">
    <source>
        <dbReference type="ARBA" id="ARBA00022840"/>
    </source>
</evidence>
<evidence type="ECO:0000256" key="4">
    <source>
        <dbReference type="ARBA" id="ARBA00022679"/>
    </source>
</evidence>
<evidence type="ECO:0000256" key="5">
    <source>
        <dbReference type="ARBA" id="ARBA00022741"/>
    </source>
</evidence>
<dbReference type="EMBL" id="FOVH01000002">
    <property type="protein sequence ID" value="SFN44556.1"/>
    <property type="molecule type" value="Genomic_DNA"/>
</dbReference>
<keyword evidence="8" id="KW-0902">Two-component regulatory system</keyword>
<accession>A0A1I4Z2Q7</accession>